<accession>A0A367YN24</accession>
<dbReference type="AlphaFoldDB" id="A0A367YN24"/>
<feature type="domain" description="Secreted protein CSS2 C-terminal" evidence="2">
    <location>
        <begin position="111"/>
        <end position="182"/>
    </location>
</feature>
<dbReference type="InterPro" id="IPR046624">
    <property type="entry name" value="CSS2_C"/>
</dbReference>
<keyword evidence="1" id="KW-0732">Signal</keyword>
<feature type="signal peptide" evidence="1">
    <location>
        <begin position="1"/>
        <end position="18"/>
    </location>
</feature>
<evidence type="ECO:0000256" key="1">
    <source>
        <dbReference type="SAM" id="SignalP"/>
    </source>
</evidence>
<feature type="chain" id="PRO_5016735595" description="Secreted protein CSS2 C-terminal domain-containing protein" evidence="1">
    <location>
        <begin position="19"/>
        <end position="207"/>
    </location>
</feature>
<evidence type="ECO:0000313" key="3">
    <source>
        <dbReference type="EMBL" id="RCK67276.1"/>
    </source>
</evidence>
<protein>
    <recommendedName>
        <fullName evidence="2">Secreted protein CSS2 C-terminal domain-containing protein</fullName>
    </recommendedName>
</protein>
<sequence length="207" mass="23184">MSWKGGLLLLLVAILTASQTVESNASHSLISDYLRELQAVENDMLNITDSSGSFREGDTHLEVYYYKPGEDAVDKQIQFRYPENPWSVCEWANLVREMVLSVFRRHGKLVSGSQMHGKLGDVWFRYWGTTAGSGGESEKRSIARAIPTVLSNFDVPWDGRTCCIMMEHGENWTGTLLIGSDSSAMQATCNRNFDVRYDAASDSLLGW</sequence>
<reference evidence="3 4" key="1">
    <citation type="submission" date="2018-06" db="EMBL/GenBank/DDBJ databases">
        <title>Whole genome sequencing of Candida tropicalis (genome annotated by CSBL at Korea University).</title>
        <authorList>
            <person name="Ahn J."/>
        </authorList>
    </citation>
    <scope>NUCLEOTIDE SEQUENCE [LARGE SCALE GENOMIC DNA]</scope>
    <source>
        <strain evidence="3 4">ATCC 20962</strain>
    </source>
</reference>
<proteinExistence type="predicted"/>
<dbReference type="EMBL" id="QLNQ01000001">
    <property type="protein sequence ID" value="RCK67276.1"/>
    <property type="molecule type" value="Genomic_DNA"/>
</dbReference>
<dbReference type="Proteomes" id="UP000253472">
    <property type="component" value="Unassembled WGS sequence"/>
</dbReference>
<dbReference type="Pfam" id="PF20521">
    <property type="entry name" value="DUF6736"/>
    <property type="match status" value="1"/>
</dbReference>
<organism evidence="3 4">
    <name type="scientific">Candida viswanathii</name>
    <dbReference type="NCBI Taxonomy" id="5486"/>
    <lineage>
        <taxon>Eukaryota</taxon>
        <taxon>Fungi</taxon>
        <taxon>Dikarya</taxon>
        <taxon>Ascomycota</taxon>
        <taxon>Saccharomycotina</taxon>
        <taxon>Pichiomycetes</taxon>
        <taxon>Debaryomycetaceae</taxon>
        <taxon>Candida/Lodderomyces clade</taxon>
        <taxon>Candida</taxon>
    </lineage>
</organism>
<keyword evidence="4" id="KW-1185">Reference proteome</keyword>
<name>A0A367YN24_9ASCO</name>
<evidence type="ECO:0000259" key="2">
    <source>
        <dbReference type="Pfam" id="PF20521"/>
    </source>
</evidence>
<comment type="caution">
    <text evidence="3">The sequence shown here is derived from an EMBL/GenBank/DDBJ whole genome shotgun (WGS) entry which is preliminary data.</text>
</comment>
<gene>
    <name evidence="3" type="ORF">Cantr_02774</name>
</gene>
<evidence type="ECO:0000313" key="4">
    <source>
        <dbReference type="Proteomes" id="UP000253472"/>
    </source>
</evidence>